<dbReference type="Proteomes" id="UP000396862">
    <property type="component" value="Unassembled WGS sequence"/>
</dbReference>
<reference evidence="1 2" key="1">
    <citation type="submission" date="2019-10" db="EMBL/GenBank/DDBJ databases">
        <title>Prolixibacter strains distinguished by the presence of nitrate reductase genes were adept at nitrate-dependent anaerobic corrosion of metallic iron and carbon steel.</title>
        <authorList>
            <person name="Iino T."/>
            <person name="Shono N."/>
            <person name="Ito K."/>
            <person name="Nakamura R."/>
            <person name="Sueoka K."/>
            <person name="Harayama S."/>
            <person name="Ohkuma M."/>
        </authorList>
    </citation>
    <scope>NUCLEOTIDE SEQUENCE [LARGE SCALE GENOMIC DNA]</scope>
    <source>
        <strain evidence="1 2">MIC1-1</strain>
    </source>
</reference>
<dbReference type="SUPFAM" id="SSF51905">
    <property type="entry name" value="FAD/NAD(P)-binding domain"/>
    <property type="match status" value="2"/>
</dbReference>
<dbReference type="EMBL" id="BLAU01000001">
    <property type="protein sequence ID" value="GET20098.1"/>
    <property type="molecule type" value="Genomic_DNA"/>
</dbReference>
<dbReference type="PANTHER" id="PTHR43755">
    <property type="match status" value="1"/>
</dbReference>
<gene>
    <name evidence="1" type="ORF">JCM18694_03440</name>
</gene>
<dbReference type="InterPro" id="IPR036188">
    <property type="entry name" value="FAD/NAD-bd_sf"/>
</dbReference>
<dbReference type="InterPro" id="IPR052541">
    <property type="entry name" value="SQRD"/>
</dbReference>
<evidence type="ECO:0000313" key="2">
    <source>
        <dbReference type="Proteomes" id="UP000396862"/>
    </source>
</evidence>
<dbReference type="PANTHER" id="PTHR43755:SF1">
    <property type="entry name" value="FAD-DEPENDENT PYRIDINE NUCLEOTIDE-DISULPHIDE OXIDOREDUCTASE"/>
    <property type="match status" value="1"/>
</dbReference>
<keyword evidence="2" id="KW-1185">Reference proteome</keyword>
<protein>
    <submittedName>
        <fullName evidence="1">Oxidoreductase</fullName>
    </submittedName>
</protein>
<comment type="caution">
    <text evidence="1">The sequence shown here is derived from an EMBL/GenBank/DDBJ whole genome shotgun (WGS) entry which is preliminary data.</text>
</comment>
<organism evidence="1 2">
    <name type="scientific">Prolixibacter denitrificans</name>
    <dbReference type="NCBI Taxonomy" id="1541063"/>
    <lineage>
        <taxon>Bacteria</taxon>
        <taxon>Pseudomonadati</taxon>
        <taxon>Bacteroidota</taxon>
        <taxon>Bacteroidia</taxon>
        <taxon>Marinilabiliales</taxon>
        <taxon>Prolixibacteraceae</taxon>
        <taxon>Prolixibacter</taxon>
    </lineage>
</organism>
<evidence type="ECO:0000313" key="1">
    <source>
        <dbReference type="EMBL" id="GET20098.1"/>
    </source>
</evidence>
<accession>A0ABQ0ZFI4</accession>
<sequence>MMANKLRKVLDRDEWEITIVDKHRTHYYQPGFLFIPFGIYNKQDVVKPKADFIPPGVKMVFSEVDKVEAEESKVRLADGSVLLYDYLIIATGTETRPDQTPGLVDKLWRKEIFDFYTVDGAVELQKFFKQWEGGKLVLAITELPYKCPVAPIEFVCLADAYFTEKGIRDKVDITFVTPLAGAFTKPIATKMLSELLAEKNIKVVPDFYLEKVDNEKKAIVSYDEQEIPFDVLTIVPMNMGNSVIERSGLGDDMNYVPTDKHTLRSEKYENIFVLGDAANLPTSKAGSVAHFAAEILFENLMSAIEGRPLMAKFDGHANCYIETGFGKGALIDFNYDTEPLPGTFPLPGIGPFGLLKNTKINHYGKVMFRWMYWHILLRGKELPIDPLMTMAGKKMIK</sequence>
<dbReference type="Gene3D" id="3.50.50.60">
    <property type="entry name" value="FAD/NAD(P)-binding domain"/>
    <property type="match status" value="2"/>
</dbReference>
<name>A0ABQ0ZFI4_9BACT</name>
<proteinExistence type="predicted"/>